<evidence type="ECO:0000256" key="1">
    <source>
        <dbReference type="SAM" id="Coils"/>
    </source>
</evidence>
<gene>
    <name evidence="2" type="ORF">GQ43DRAFT_459809</name>
</gene>
<dbReference type="Proteomes" id="UP000799536">
    <property type="component" value="Unassembled WGS sequence"/>
</dbReference>
<proteinExistence type="predicted"/>
<dbReference type="AlphaFoldDB" id="A0A9P4JYP9"/>
<keyword evidence="1" id="KW-0175">Coiled coil</keyword>
<evidence type="ECO:0000313" key="3">
    <source>
        <dbReference type="Proteomes" id="UP000799536"/>
    </source>
</evidence>
<evidence type="ECO:0000313" key="2">
    <source>
        <dbReference type="EMBL" id="KAF2205639.1"/>
    </source>
</evidence>
<sequence>MENDGIPSATVVKLRGMVNKLSPEGVEVIYMVMTYAISSNGIAFTMKKLREVVRGLPLEDIRDVINSFSPVPDDDLKRWRIHSCMLKTTRVIKDELRQKELALMNEELNKLQKELKAKDEVLKKQQDRLKQYRRCQLKLHTLLEEQAASIERISSNTSMEEQFEFVVEEGVYENLLKKLTTELDTLEMEMGKIM</sequence>
<comment type="caution">
    <text evidence="2">The sequence shown here is derived from an EMBL/GenBank/DDBJ whole genome shotgun (WGS) entry which is preliminary data.</text>
</comment>
<organism evidence="2 3">
    <name type="scientific">Delitschia confertaspora ATCC 74209</name>
    <dbReference type="NCBI Taxonomy" id="1513339"/>
    <lineage>
        <taxon>Eukaryota</taxon>
        <taxon>Fungi</taxon>
        <taxon>Dikarya</taxon>
        <taxon>Ascomycota</taxon>
        <taxon>Pezizomycotina</taxon>
        <taxon>Dothideomycetes</taxon>
        <taxon>Pleosporomycetidae</taxon>
        <taxon>Pleosporales</taxon>
        <taxon>Delitschiaceae</taxon>
        <taxon>Delitschia</taxon>
    </lineage>
</organism>
<feature type="coiled-coil region" evidence="1">
    <location>
        <begin position="94"/>
        <end position="128"/>
    </location>
</feature>
<dbReference type="EMBL" id="ML993852">
    <property type="protein sequence ID" value="KAF2205639.1"/>
    <property type="molecule type" value="Genomic_DNA"/>
</dbReference>
<name>A0A9P4JYP9_9PLEO</name>
<protein>
    <submittedName>
        <fullName evidence="2">Uncharacterized protein</fullName>
    </submittedName>
</protein>
<keyword evidence="3" id="KW-1185">Reference proteome</keyword>
<accession>A0A9P4JYP9</accession>
<reference evidence="2" key="1">
    <citation type="journal article" date="2020" name="Stud. Mycol.">
        <title>101 Dothideomycetes genomes: a test case for predicting lifestyles and emergence of pathogens.</title>
        <authorList>
            <person name="Haridas S."/>
            <person name="Albert R."/>
            <person name="Binder M."/>
            <person name="Bloem J."/>
            <person name="Labutti K."/>
            <person name="Salamov A."/>
            <person name="Andreopoulos B."/>
            <person name="Baker S."/>
            <person name="Barry K."/>
            <person name="Bills G."/>
            <person name="Bluhm B."/>
            <person name="Cannon C."/>
            <person name="Castanera R."/>
            <person name="Culley D."/>
            <person name="Daum C."/>
            <person name="Ezra D."/>
            <person name="Gonzalez J."/>
            <person name="Henrissat B."/>
            <person name="Kuo A."/>
            <person name="Liang C."/>
            <person name="Lipzen A."/>
            <person name="Lutzoni F."/>
            <person name="Magnuson J."/>
            <person name="Mondo S."/>
            <person name="Nolan M."/>
            <person name="Ohm R."/>
            <person name="Pangilinan J."/>
            <person name="Park H.-J."/>
            <person name="Ramirez L."/>
            <person name="Alfaro M."/>
            <person name="Sun H."/>
            <person name="Tritt A."/>
            <person name="Yoshinaga Y."/>
            <person name="Zwiers L.-H."/>
            <person name="Turgeon B."/>
            <person name="Goodwin S."/>
            <person name="Spatafora J."/>
            <person name="Crous P."/>
            <person name="Grigoriev I."/>
        </authorList>
    </citation>
    <scope>NUCLEOTIDE SEQUENCE</scope>
    <source>
        <strain evidence="2">ATCC 74209</strain>
    </source>
</reference>